<keyword evidence="7" id="KW-1185">Reference proteome</keyword>
<dbReference type="InterPro" id="IPR011761">
    <property type="entry name" value="ATP-grasp"/>
</dbReference>
<evidence type="ECO:0000259" key="5">
    <source>
        <dbReference type="PROSITE" id="PS50975"/>
    </source>
</evidence>
<dbReference type="Gene3D" id="3.30.470.20">
    <property type="entry name" value="ATP-grasp fold, B domain"/>
    <property type="match status" value="1"/>
</dbReference>
<feature type="domain" description="ATP-grasp" evidence="5">
    <location>
        <begin position="116"/>
        <end position="310"/>
    </location>
</feature>
<reference evidence="6 7" key="1">
    <citation type="submission" date="2020-08" db="EMBL/GenBank/DDBJ databases">
        <title>Genomic Encyclopedia of Type Strains, Phase IV (KMG-IV): sequencing the most valuable type-strain genomes for metagenomic binning, comparative biology and taxonomic classification.</title>
        <authorList>
            <person name="Goeker M."/>
        </authorList>
    </citation>
    <scope>NUCLEOTIDE SEQUENCE [LARGE SCALE GENOMIC DNA]</scope>
    <source>
        <strain evidence="6 7">DSM 105481</strain>
    </source>
</reference>
<keyword evidence="2 4" id="KW-0547">Nucleotide-binding</keyword>
<dbReference type="PROSITE" id="PS50975">
    <property type="entry name" value="ATP_GRASP"/>
    <property type="match status" value="1"/>
</dbReference>
<dbReference type="Pfam" id="PF13535">
    <property type="entry name" value="ATP-grasp_4"/>
    <property type="match status" value="1"/>
</dbReference>
<dbReference type="RefSeq" id="WP_182501998.1">
    <property type="nucleotide sequence ID" value="NZ_JACJHX010000003.1"/>
</dbReference>
<evidence type="ECO:0000256" key="2">
    <source>
        <dbReference type="ARBA" id="ARBA00022741"/>
    </source>
</evidence>
<comment type="caution">
    <text evidence="6">The sequence shown here is derived from an EMBL/GenBank/DDBJ whole genome shotgun (WGS) entry which is preliminary data.</text>
</comment>
<evidence type="ECO:0000256" key="3">
    <source>
        <dbReference type="ARBA" id="ARBA00022840"/>
    </source>
</evidence>
<dbReference type="EMBL" id="JACJHX010000003">
    <property type="protein sequence ID" value="MBA9026043.1"/>
    <property type="molecule type" value="Genomic_DNA"/>
</dbReference>
<proteinExistence type="predicted"/>
<evidence type="ECO:0000256" key="1">
    <source>
        <dbReference type="ARBA" id="ARBA00022598"/>
    </source>
</evidence>
<dbReference type="PANTHER" id="PTHR43585">
    <property type="entry name" value="FUMIPYRROLE BIOSYNTHESIS PROTEIN C"/>
    <property type="match status" value="1"/>
</dbReference>
<evidence type="ECO:0000256" key="4">
    <source>
        <dbReference type="PROSITE-ProRule" id="PRU00409"/>
    </source>
</evidence>
<protein>
    <submittedName>
        <fullName evidence="6">Biotin carboxylase</fullName>
    </submittedName>
</protein>
<dbReference type="Pfam" id="PF18603">
    <property type="entry name" value="LAL_C2"/>
    <property type="match status" value="1"/>
</dbReference>
<accession>A0ABR6CM25</accession>
<dbReference type="InterPro" id="IPR052032">
    <property type="entry name" value="ATP-dep_AA_Ligase"/>
</dbReference>
<dbReference type="SUPFAM" id="SSF56059">
    <property type="entry name" value="Glutathione synthetase ATP-binding domain-like"/>
    <property type="match status" value="1"/>
</dbReference>
<keyword evidence="3 4" id="KW-0067">ATP-binding</keyword>
<organism evidence="6 7">
    <name type="scientific">Peribacillus huizhouensis</name>
    <dbReference type="NCBI Taxonomy" id="1501239"/>
    <lineage>
        <taxon>Bacteria</taxon>
        <taxon>Bacillati</taxon>
        <taxon>Bacillota</taxon>
        <taxon>Bacilli</taxon>
        <taxon>Bacillales</taxon>
        <taxon>Bacillaceae</taxon>
        <taxon>Peribacillus</taxon>
    </lineage>
</organism>
<dbReference type="Proteomes" id="UP000626697">
    <property type="component" value="Unassembled WGS sequence"/>
</dbReference>
<dbReference type="PANTHER" id="PTHR43585:SF2">
    <property type="entry name" value="ATP-GRASP ENZYME FSQD"/>
    <property type="match status" value="1"/>
</dbReference>
<dbReference type="InterPro" id="IPR040570">
    <property type="entry name" value="LAL_C2"/>
</dbReference>
<sequence length="406" mass="46437">MNTIIFIGSNKSGSSREAIKAAERLGYLTVLFTNKQQFLEQRLEFPDVHQMIFTELSDYQALTNSIQELINRGLVIQTILSFIDPYVNIAVSLEEKFCINVDSVNPILNMEDKVLTRNLLKNLRSSPYFAIYKSEDSLKDFLNEQKNHLPLIVKSPISAGSKDVLLANDIYQLNLAMKKLLNKYKDTPILIEEFLTGPQYLVEAVVHDGAITIVAVIEQEITFQERFIVTGYSLLAYMDKPFFDHLYETVCTIVEAFDMKNGACHLELRHVRGRWKLIEINPRISGGAMNRLIEVGYGINLVEETIQIFLGNQPNLTKKHRKYVYVHYLTVDIEGKLVRVTGKNRASKYPGVQEVFIKPRKGKILRPPLSMGDRYGYVLASSYNKEEAKQMAIKAAKVIRFNMEKL</sequence>
<keyword evidence="1" id="KW-0436">Ligase</keyword>
<evidence type="ECO:0000313" key="6">
    <source>
        <dbReference type="EMBL" id="MBA9026043.1"/>
    </source>
</evidence>
<evidence type="ECO:0000313" key="7">
    <source>
        <dbReference type="Proteomes" id="UP000626697"/>
    </source>
</evidence>
<gene>
    <name evidence="6" type="ORF">HNP81_001328</name>
</gene>
<name>A0ABR6CM25_9BACI</name>